<dbReference type="SUPFAM" id="SSF46955">
    <property type="entry name" value="Putative DNA-binding domain"/>
    <property type="match status" value="1"/>
</dbReference>
<evidence type="ECO:0000259" key="1">
    <source>
        <dbReference type="Pfam" id="PF13411"/>
    </source>
</evidence>
<dbReference type="Gene3D" id="1.10.1660.10">
    <property type="match status" value="1"/>
</dbReference>
<comment type="caution">
    <text evidence="2">The sequence shown here is derived from an EMBL/GenBank/DDBJ whole genome shotgun (WGS) entry which is preliminary data.</text>
</comment>
<gene>
    <name evidence="2" type="ORF">BJY26_001737</name>
</gene>
<proteinExistence type="predicted"/>
<dbReference type="InterPro" id="IPR009061">
    <property type="entry name" value="DNA-bd_dom_put_sf"/>
</dbReference>
<dbReference type="InterPro" id="IPR000551">
    <property type="entry name" value="MerR-type_HTH_dom"/>
</dbReference>
<reference evidence="2 3" key="1">
    <citation type="submission" date="2020-07" db="EMBL/GenBank/DDBJ databases">
        <title>Sequencing the genomes of 1000 actinobacteria strains.</title>
        <authorList>
            <person name="Klenk H.-P."/>
        </authorList>
    </citation>
    <scope>NUCLEOTIDE SEQUENCE [LARGE SCALE GENOMIC DNA]</scope>
    <source>
        <strain evidence="2 3">DSM 26341</strain>
    </source>
</reference>
<dbReference type="GO" id="GO:0003677">
    <property type="term" value="F:DNA binding"/>
    <property type="evidence" value="ECO:0007669"/>
    <property type="project" value="UniProtKB-KW"/>
</dbReference>
<dbReference type="Pfam" id="PF13411">
    <property type="entry name" value="MerR_1"/>
    <property type="match status" value="1"/>
</dbReference>
<accession>A0A7Z0IH55</accession>
<keyword evidence="2" id="KW-0238">DNA-binding</keyword>
<evidence type="ECO:0000313" key="3">
    <source>
        <dbReference type="Proteomes" id="UP000539111"/>
    </source>
</evidence>
<dbReference type="AlphaFoldDB" id="A0A7Z0IH55"/>
<feature type="domain" description="HTH merR-type" evidence="1">
    <location>
        <begin position="1"/>
        <end position="69"/>
    </location>
</feature>
<protein>
    <submittedName>
        <fullName evidence="2">DNA-binding transcriptional MerR regulator</fullName>
    </submittedName>
</protein>
<dbReference type="Proteomes" id="UP000539111">
    <property type="component" value="Unassembled WGS sequence"/>
</dbReference>
<dbReference type="GO" id="GO:0006355">
    <property type="term" value="P:regulation of DNA-templated transcription"/>
    <property type="evidence" value="ECO:0007669"/>
    <property type="project" value="InterPro"/>
</dbReference>
<organism evidence="2 3">
    <name type="scientific">Spelaeicoccus albus</name>
    <dbReference type="NCBI Taxonomy" id="1280376"/>
    <lineage>
        <taxon>Bacteria</taxon>
        <taxon>Bacillati</taxon>
        <taxon>Actinomycetota</taxon>
        <taxon>Actinomycetes</taxon>
        <taxon>Micrococcales</taxon>
        <taxon>Brevibacteriaceae</taxon>
        <taxon>Spelaeicoccus</taxon>
    </lineage>
</organism>
<dbReference type="RefSeq" id="WP_179427385.1">
    <property type="nucleotide sequence ID" value="NZ_JACBZP010000001.1"/>
</dbReference>
<sequence>MKLSSLAVTTGVSTASIKYYIHVGILPAGRKRNATTAVYDDVHVHRLALVTWLRAELHTPLGSIADLARAIDDENVPMIELMGECQRLALSSGGTAAPRRTPAGESSRHDFNDDVLSALEELGWPDISPTARRSVSDALADFAAAGYVVGPDTIILHARALTKIVRENVDPITDGLSRDEVCLQVIRGVTMHNRLLIATSALVHASISALGHERQS</sequence>
<evidence type="ECO:0000313" key="2">
    <source>
        <dbReference type="EMBL" id="NYI67431.1"/>
    </source>
</evidence>
<name>A0A7Z0IH55_9MICO</name>
<keyword evidence="3" id="KW-1185">Reference proteome</keyword>
<dbReference type="EMBL" id="JACBZP010000001">
    <property type="protein sequence ID" value="NYI67431.1"/>
    <property type="molecule type" value="Genomic_DNA"/>
</dbReference>